<dbReference type="EMBL" id="JACSPW010000003">
    <property type="protein sequence ID" value="MBD8032441.1"/>
    <property type="molecule type" value="Genomic_DNA"/>
</dbReference>
<dbReference type="Proteomes" id="UP000600565">
    <property type="component" value="Unassembled WGS sequence"/>
</dbReference>
<evidence type="ECO:0000313" key="3">
    <source>
        <dbReference type="Proteomes" id="UP000600565"/>
    </source>
</evidence>
<dbReference type="RefSeq" id="WP_191703039.1">
    <property type="nucleotide sequence ID" value="NZ_JACSPW010000003.1"/>
</dbReference>
<keyword evidence="3" id="KW-1185">Reference proteome</keyword>
<name>A0ABR8XKK4_9BACL</name>
<gene>
    <name evidence="2" type="ORF">H9632_05120</name>
</gene>
<evidence type="ECO:0000259" key="1">
    <source>
        <dbReference type="Pfam" id="PF13761"/>
    </source>
</evidence>
<organism evidence="2 3">
    <name type="scientific">Solibacillus merdavium</name>
    <dbReference type="NCBI Taxonomy" id="2762218"/>
    <lineage>
        <taxon>Bacteria</taxon>
        <taxon>Bacillati</taxon>
        <taxon>Bacillota</taxon>
        <taxon>Bacilli</taxon>
        <taxon>Bacillales</taxon>
        <taxon>Caryophanaceae</taxon>
        <taxon>Solibacillus</taxon>
    </lineage>
</organism>
<accession>A0ABR8XKK4</accession>
<comment type="caution">
    <text evidence="2">The sequence shown here is derived from an EMBL/GenBank/DDBJ whole genome shotgun (WGS) entry which is preliminary data.</text>
</comment>
<dbReference type="Pfam" id="PF13761">
    <property type="entry name" value="DUF4166"/>
    <property type="match status" value="1"/>
</dbReference>
<sequence>MIYETLLANDFNRLHPKLQERYHLPLDQPFYAQGTMQVIHSGPRFLRPMYHLFTKTDFLFPEYGKEIPFIITNTARTNNEKEAEVYWERTFFFDQTTRKFNATMTVDLERKIVKDYLGDPALFYSDLKMDVTKDGFLMIRSADQRAVIGQTEVALPRKLTGRVVVTEGYNDVLDVYTIHVSIYNDLIGRMMMYAGQFTPCAQ</sequence>
<reference evidence="2 3" key="1">
    <citation type="submission" date="2020-08" db="EMBL/GenBank/DDBJ databases">
        <title>A Genomic Blueprint of the Chicken Gut Microbiome.</title>
        <authorList>
            <person name="Gilroy R."/>
            <person name="Ravi A."/>
            <person name="Getino M."/>
            <person name="Pursley I."/>
            <person name="Horton D.L."/>
            <person name="Alikhan N.-F."/>
            <person name="Baker D."/>
            <person name="Gharbi K."/>
            <person name="Hall N."/>
            <person name="Watson M."/>
            <person name="Adriaenssens E.M."/>
            <person name="Foster-Nyarko E."/>
            <person name="Jarju S."/>
            <person name="Secka A."/>
            <person name="Antonio M."/>
            <person name="Oren A."/>
            <person name="Chaudhuri R."/>
            <person name="La Ragione R.M."/>
            <person name="Hildebrand F."/>
            <person name="Pallen M.J."/>
        </authorList>
    </citation>
    <scope>NUCLEOTIDE SEQUENCE [LARGE SCALE GENOMIC DNA]</scope>
    <source>
        <strain evidence="2 3">Sa1YVA6</strain>
    </source>
</reference>
<evidence type="ECO:0000313" key="2">
    <source>
        <dbReference type="EMBL" id="MBD8032441.1"/>
    </source>
</evidence>
<feature type="domain" description="DUF4166" evidence="1">
    <location>
        <begin position="14"/>
        <end position="197"/>
    </location>
</feature>
<dbReference type="InterPro" id="IPR025311">
    <property type="entry name" value="DUF4166"/>
</dbReference>
<proteinExistence type="predicted"/>
<protein>
    <submittedName>
        <fullName evidence="2">DUF4166 domain-containing protein</fullName>
    </submittedName>
</protein>